<protein>
    <submittedName>
        <fullName evidence="3">Uncharacterized protein</fullName>
    </submittedName>
</protein>
<evidence type="ECO:0000313" key="4">
    <source>
        <dbReference type="Proteomes" id="UP000466332"/>
    </source>
</evidence>
<keyword evidence="4" id="KW-1185">Reference proteome</keyword>
<feature type="coiled-coil region" evidence="1">
    <location>
        <begin position="268"/>
        <end position="295"/>
    </location>
</feature>
<proteinExistence type="predicted"/>
<name>A0ABW9WL49_9BURK</name>
<evidence type="ECO:0000256" key="2">
    <source>
        <dbReference type="SAM" id="MobiDB-lite"/>
    </source>
</evidence>
<feature type="region of interest" description="Disordered" evidence="2">
    <location>
        <begin position="92"/>
        <end position="117"/>
    </location>
</feature>
<sequence>MSGYPYETGITELDIVEKRERIELRLHAAYLNLTDQMTEFRGQWDASPAAAYATSAREGWNAGGAGWLDGQVELFNVELWADLGRKMRVAAGSQRATASEQTSGTPGQGENDTPDDWAWWQRSIPETASGREDAGDVLQSAGPTVIAGEDQARELYQHRDAILNLQNLISDGKPQPLRKFLDAVLMNIDSALAESILSDPNFDLVLAIVADDGNVLSYLAYVGLMMEAIPPNFYAYVAGKGGAYLMLEVSMLTVCALLSGGAEAADRIRTLIGRLTEAEEEIDAANDTIQRGAAAIDAFIRMLEDLSDSVDEIHTFGARLAQANSEGLTVRRSMHTTLAEKRTSVKQDEKCRACGSVTHTTPRHRPGNVEYD</sequence>
<gene>
    <name evidence="3" type="ORF">GTP55_17025</name>
</gene>
<dbReference type="EMBL" id="WWCS01000010">
    <property type="protein sequence ID" value="MYN41073.1"/>
    <property type="molecule type" value="Genomic_DNA"/>
</dbReference>
<evidence type="ECO:0000313" key="3">
    <source>
        <dbReference type="EMBL" id="MYN41073.1"/>
    </source>
</evidence>
<dbReference type="RefSeq" id="WP_161046047.1">
    <property type="nucleotide sequence ID" value="NZ_WWCS01000010.1"/>
</dbReference>
<comment type="caution">
    <text evidence="3">The sequence shown here is derived from an EMBL/GenBank/DDBJ whole genome shotgun (WGS) entry which is preliminary data.</text>
</comment>
<dbReference type="Proteomes" id="UP000466332">
    <property type="component" value="Unassembled WGS sequence"/>
</dbReference>
<accession>A0ABW9WL49</accession>
<organism evidence="3 4">
    <name type="scientific">Duganella margarita</name>
    <dbReference type="NCBI Taxonomy" id="2692170"/>
    <lineage>
        <taxon>Bacteria</taxon>
        <taxon>Pseudomonadati</taxon>
        <taxon>Pseudomonadota</taxon>
        <taxon>Betaproteobacteria</taxon>
        <taxon>Burkholderiales</taxon>
        <taxon>Oxalobacteraceae</taxon>
        <taxon>Telluria group</taxon>
        <taxon>Duganella</taxon>
    </lineage>
</organism>
<feature type="compositionally biased region" description="Polar residues" evidence="2">
    <location>
        <begin position="94"/>
        <end position="111"/>
    </location>
</feature>
<keyword evidence="1" id="KW-0175">Coiled coil</keyword>
<reference evidence="3 4" key="1">
    <citation type="submission" date="2019-12" db="EMBL/GenBank/DDBJ databases">
        <title>Novel species isolated from a subtropical stream in China.</title>
        <authorList>
            <person name="Lu H."/>
        </authorList>
    </citation>
    <scope>NUCLEOTIDE SEQUENCE [LARGE SCALE GENOMIC DNA]</scope>
    <source>
        <strain evidence="3 4">FT109W</strain>
    </source>
</reference>
<evidence type="ECO:0000256" key="1">
    <source>
        <dbReference type="SAM" id="Coils"/>
    </source>
</evidence>